<feature type="compositionally biased region" description="Low complexity" evidence="1">
    <location>
        <begin position="257"/>
        <end position="275"/>
    </location>
</feature>
<dbReference type="EMBL" id="OOIL02004257">
    <property type="protein sequence ID" value="VFQ91091.1"/>
    <property type="molecule type" value="Genomic_DNA"/>
</dbReference>
<feature type="region of interest" description="Disordered" evidence="1">
    <location>
        <begin position="565"/>
        <end position="589"/>
    </location>
</feature>
<feature type="compositionally biased region" description="Basic and acidic residues" evidence="1">
    <location>
        <begin position="979"/>
        <end position="994"/>
    </location>
</feature>
<feature type="region of interest" description="Disordered" evidence="1">
    <location>
        <begin position="246"/>
        <end position="275"/>
    </location>
</feature>
<dbReference type="PANTHER" id="PTHR33870:SF4">
    <property type="entry name" value="CARDIOMYOPATHY-ASSOCIATED PROTEIN"/>
    <property type="match status" value="1"/>
</dbReference>
<evidence type="ECO:0000256" key="2">
    <source>
        <dbReference type="SAM" id="Phobius"/>
    </source>
</evidence>
<keyword evidence="2" id="KW-0812">Transmembrane</keyword>
<feature type="compositionally biased region" description="Basic and acidic residues" evidence="1">
    <location>
        <begin position="1019"/>
        <end position="1047"/>
    </location>
</feature>
<feature type="region of interest" description="Disordered" evidence="1">
    <location>
        <begin position="949"/>
        <end position="1071"/>
    </location>
</feature>
<organism evidence="3 4">
    <name type="scientific">Cuscuta campestris</name>
    <dbReference type="NCBI Taxonomy" id="132261"/>
    <lineage>
        <taxon>Eukaryota</taxon>
        <taxon>Viridiplantae</taxon>
        <taxon>Streptophyta</taxon>
        <taxon>Embryophyta</taxon>
        <taxon>Tracheophyta</taxon>
        <taxon>Spermatophyta</taxon>
        <taxon>Magnoliopsida</taxon>
        <taxon>eudicotyledons</taxon>
        <taxon>Gunneridae</taxon>
        <taxon>Pentapetalae</taxon>
        <taxon>asterids</taxon>
        <taxon>lamiids</taxon>
        <taxon>Solanales</taxon>
        <taxon>Convolvulaceae</taxon>
        <taxon>Cuscuteae</taxon>
        <taxon>Cuscuta</taxon>
        <taxon>Cuscuta subgen. Grammica</taxon>
        <taxon>Cuscuta sect. Cleistogrammica</taxon>
    </lineage>
</organism>
<feature type="compositionally biased region" description="Basic and acidic residues" evidence="1">
    <location>
        <begin position="949"/>
        <end position="961"/>
    </location>
</feature>
<feature type="region of interest" description="Disordered" evidence="1">
    <location>
        <begin position="478"/>
        <end position="532"/>
    </location>
</feature>
<accession>A0A484MQ86</accession>
<dbReference type="Proteomes" id="UP000595140">
    <property type="component" value="Unassembled WGS sequence"/>
</dbReference>
<evidence type="ECO:0000313" key="3">
    <source>
        <dbReference type="EMBL" id="VFQ91091.1"/>
    </source>
</evidence>
<evidence type="ECO:0000313" key="4">
    <source>
        <dbReference type="Proteomes" id="UP000595140"/>
    </source>
</evidence>
<evidence type="ECO:0000256" key="1">
    <source>
        <dbReference type="SAM" id="MobiDB-lite"/>
    </source>
</evidence>
<feature type="compositionally biased region" description="Basic and acidic residues" evidence="1">
    <location>
        <begin position="315"/>
        <end position="330"/>
    </location>
</feature>
<dbReference type="PANTHER" id="PTHR33870">
    <property type="entry name" value="CARDIOMYOPATHY-ASSOCIATED PROTEIN"/>
    <property type="match status" value="1"/>
</dbReference>
<reference evidence="3 4" key="1">
    <citation type="submission" date="2018-04" db="EMBL/GenBank/DDBJ databases">
        <authorList>
            <person name="Vogel A."/>
        </authorList>
    </citation>
    <scope>NUCLEOTIDE SEQUENCE [LARGE SCALE GENOMIC DNA]</scope>
</reference>
<proteinExistence type="predicted"/>
<gene>
    <name evidence="3" type="ORF">CCAM_LOCUS32867</name>
</gene>
<sequence>MGVQLLDIEVQAKKVLIFSIKTCYETTSNHPFLVGFLCFLAFLHRSFPLVFSVLVSVSPVLICTAILLGTLLSFGHPNKPQAEREGDEKTVHGIIPLRTGVLPSATVVEREEEERYRCVDRHTNTSNGNELERSLGNVGKESRGVELFDGGILERGYPPIPNMDDENLDFDYERPGGSFGSYMDYHNLDFDKKSVDSFDSKMVNIGSPLVNREILEPHQYSRVPNVDDDENLEFDSDSKLARVAWNQDGEEGEDVGDTVSDSGSDGAESSSPDASMADIIPMLSELHPLLDEEESNNNPHHDNDSESESESDYGTENREGEAGAKEKSSDREEETEGAAIVWTEEDEKNLMDLGSSEIERNQRLESLIARRRARKGRRTTMERNLIDFESVLDLSFNISPISTSRKNPFDVPVDDLYGIGLPPIPGSAPSVLLPRSNPFDIPYDLNEEKPDLMEDSFQQEFKTFHAKDPFFRRHESFNVRPSSFGPSKQGTGLEGASYSRFQRQSSELSDSKISSVPETDSTGSATDLEAKNLGDEIEMSWKSEEHCYELGPSPVHKECVAKDLDPSATKNHSNPVSIETSLGGAAVDENQYREPVYDLSPTRAKEIFSSSFASGVQVERNQEMEKSTPITQETLSVLPLSQQVVVEKELISNLDFKGHTELQEPPVILMESSKETGESNVSGIKDVDSEAHLNTVTPQSPAFAAILLRTADGGQSDIIESSFNEPQDDDLIDAPIPHPIPHMFLMEAIDFHEKMQHVVEETDGIKEIDEGILSELDAVGDFSVKEPVLRSFNEFEGISILHNIRPFTPRFHEEEEEEDQDSIRDHEKTFAVLGTSQLNQNSSTEDIKSGIPVVGERSVEDLDILSEQAKLNSMENKEVLERSELLQDVLLEEDADSGQNIKEDEKYDLLDHRSHADSGTPIHEAQSIEAIDSQFKQIDNIEHESHKLLDPSTHANDEKAASKSGIPVHEAQSTQDIDSSFKHTDKKEDEKCDLGDPSTHAFSEKAPVESQSSENAIPQHEHSMLLDSQTHFEESTMKEDVVDKSENPLKSNPQDETNIQGDPTRPMVYQL</sequence>
<keyword evidence="2" id="KW-1133">Transmembrane helix</keyword>
<feature type="compositionally biased region" description="Polar residues" evidence="1">
    <location>
        <begin position="499"/>
        <end position="525"/>
    </location>
</feature>
<keyword evidence="2" id="KW-0472">Membrane</keyword>
<feature type="compositionally biased region" description="Polar residues" evidence="1">
    <location>
        <begin position="568"/>
        <end position="580"/>
    </location>
</feature>
<feature type="transmembrane region" description="Helical" evidence="2">
    <location>
        <begin position="49"/>
        <end position="74"/>
    </location>
</feature>
<feature type="compositionally biased region" description="Polar residues" evidence="1">
    <location>
        <begin position="1048"/>
        <end position="1061"/>
    </location>
</feature>
<keyword evidence="4" id="KW-1185">Reference proteome</keyword>
<feature type="compositionally biased region" description="Polar residues" evidence="1">
    <location>
        <begin position="479"/>
        <end position="490"/>
    </location>
</feature>
<dbReference type="OrthoDB" id="1908091at2759"/>
<protein>
    <submittedName>
        <fullName evidence="3">Uncharacterized protein</fullName>
    </submittedName>
</protein>
<feature type="region of interest" description="Disordered" evidence="1">
    <location>
        <begin position="292"/>
        <end position="341"/>
    </location>
</feature>
<dbReference type="AlphaFoldDB" id="A0A484MQ86"/>
<name>A0A484MQ86_9ASTE</name>